<comment type="caution">
    <text evidence="1">The sequence shown here is derived from an EMBL/GenBank/DDBJ whole genome shotgun (WGS) entry which is preliminary data.</text>
</comment>
<keyword evidence="2" id="KW-1185">Reference proteome</keyword>
<protein>
    <recommendedName>
        <fullName evidence="3">DUF262 domain-containing protein</fullName>
    </recommendedName>
</protein>
<dbReference type="Proteomes" id="UP000032336">
    <property type="component" value="Unassembled WGS sequence"/>
</dbReference>
<dbReference type="EMBL" id="JXUW01000020">
    <property type="protein sequence ID" value="KJE76207.1"/>
    <property type="molecule type" value="Genomic_DNA"/>
</dbReference>
<organism evidence="1 2">
    <name type="scientific">Ferrimicrobium acidiphilum DSM 19497</name>
    <dbReference type="NCBI Taxonomy" id="1121877"/>
    <lineage>
        <taxon>Bacteria</taxon>
        <taxon>Bacillati</taxon>
        <taxon>Actinomycetota</taxon>
        <taxon>Acidimicrobiia</taxon>
        <taxon>Acidimicrobiales</taxon>
        <taxon>Acidimicrobiaceae</taxon>
        <taxon>Ferrimicrobium</taxon>
    </lineage>
</organism>
<dbReference type="AlphaFoldDB" id="A0A0D8FVE3"/>
<dbReference type="OrthoDB" id="9798761at2"/>
<evidence type="ECO:0000313" key="2">
    <source>
        <dbReference type="Proteomes" id="UP000032336"/>
    </source>
</evidence>
<gene>
    <name evidence="1" type="ORF">FEAC_20690</name>
</gene>
<dbReference type="eggNOG" id="COG1479">
    <property type="taxonomic scope" value="Bacteria"/>
</dbReference>
<evidence type="ECO:0000313" key="1">
    <source>
        <dbReference type="EMBL" id="KJE76207.1"/>
    </source>
</evidence>
<dbReference type="STRING" id="1121877.FEAC_20690"/>
<name>A0A0D8FVE3_9ACTN</name>
<evidence type="ECO:0008006" key="3">
    <source>
        <dbReference type="Google" id="ProtNLM"/>
    </source>
</evidence>
<sequence length="124" mass="13674">MASSSHGGLDLSGQHYVRPIGLPHSVVPGLPWPSPEEPELVKAHEATLDQFLDAPAQYQVPLYRRTYSWGENQLSQLQNDLITVADQFADGRSVSAYFLGSMLLISIPPISRPYSVRKNVCTVP</sequence>
<dbReference type="RefSeq" id="WP_035391739.1">
    <property type="nucleotide sequence ID" value="NZ_JXUW01000020.1"/>
</dbReference>
<proteinExistence type="predicted"/>
<reference evidence="1 2" key="1">
    <citation type="submission" date="2015-01" db="EMBL/GenBank/DDBJ databases">
        <title>Draft genome of the acidophilic iron oxidizer Ferrimicrobium acidiphilum strain T23.</title>
        <authorList>
            <person name="Poehlein A."/>
            <person name="Eisen S."/>
            <person name="Schloemann M."/>
            <person name="Johnson B.D."/>
            <person name="Daniel R."/>
            <person name="Muehling M."/>
        </authorList>
    </citation>
    <scope>NUCLEOTIDE SEQUENCE [LARGE SCALE GENOMIC DNA]</scope>
    <source>
        <strain evidence="1 2">T23</strain>
    </source>
</reference>
<dbReference type="GeneID" id="78373155"/>
<accession>A0A0D8FVE3</accession>